<dbReference type="SUPFAM" id="SSF101821">
    <property type="entry name" value="Aminopeptidase/glucanase lid domain"/>
    <property type="match status" value="1"/>
</dbReference>
<dbReference type="Proteomes" id="UP000295280">
    <property type="component" value="Unassembled WGS sequence"/>
</dbReference>
<evidence type="ECO:0000313" key="9">
    <source>
        <dbReference type="EMBL" id="TDM04501.1"/>
    </source>
</evidence>
<gene>
    <name evidence="9" type="ORF">ERX40_04840</name>
</gene>
<name>A0A9Q8CNI9_9STAP</name>
<dbReference type="AlphaFoldDB" id="A0A9Q8CNI9"/>
<dbReference type="GO" id="GO:0004177">
    <property type="term" value="F:aminopeptidase activity"/>
    <property type="evidence" value="ECO:0007669"/>
    <property type="project" value="UniProtKB-UniRule"/>
</dbReference>
<dbReference type="Gene3D" id="3.40.630.10">
    <property type="entry name" value="Zn peptidases"/>
    <property type="match status" value="1"/>
</dbReference>
<evidence type="ECO:0000256" key="8">
    <source>
        <dbReference type="PIRSR" id="PIRSR001123-2"/>
    </source>
</evidence>
<feature type="binding site" evidence="8">
    <location>
        <position position="176"/>
    </location>
    <ligand>
        <name>Zn(2+)</name>
        <dbReference type="ChEBI" id="CHEBI:29105"/>
        <label>1</label>
    </ligand>
</feature>
<reference evidence="9 10" key="1">
    <citation type="submission" date="2019-01" db="EMBL/GenBank/DDBJ databases">
        <title>Draft genome sequences of the type strains of six Macrococcus species.</title>
        <authorList>
            <person name="Mazhar S."/>
            <person name="Altermann E."/>
            <person name="Hill C."/>
            <person name="Mcauliffe O."/>
        </authorList>
    </citation>
    <scope>NUCLEOTIDE SEQUENCE [LARGE SCALE GENOMIC DNA]</scope>
    <source>
        <strain evidence="9 10">ATCC 51828</strain>
    </source>
</reference>
<comment type="similarity">
    <text evidence="1 6">Belongs to the peptidase M42 family.</text>
</comment>
<dbReference type="Pfam" id="PF05343">
    <property type="entry name" value="Peptidase_M42"/>
    <property type="match status" value="1"/>
</dbReference>
<evidence type="ECO:0000313" key="10">
    <source>
        <dbReference type="Proteomes" id="UP000295280"/>
    </source>
</evidence>
<feature type="active site" description="Proton acceptor" evidence="7">
    <location>
        <position position="206"/>
    </location>
</feature>
<keyword evidence="4 8" id="KW-0479">Metal-binding</keyword>
<dbReference type="RefSeq" id="WP_133417360.1">
    <property type="nucleotide sequence ID" value="NZ_SCWD01000001.1"/>
</dbReference>
<accession>A0A9Q8CNI9</accession>
<dbReference type="Gene3D" id="2.40.30.40">
    <property type="entry name" value="Peptidase M42, domain 2"/>
    <property type="match status" value="1"/>
</dbReference>
<keyword evidence="2" id="KW-0031">Aminopeptidase</keyword>
<protein>
    <submittedName>
        <fullName evidence="9">M42 family peptidase</fullName>
    </submittedName>
</protein>
<dbReference type="InterPro" id="IPR008007">
    <property type="entry name" value="Peptidase_M42"/>
</dbReference>
<dbReference type="PANTHER" id="PTHR32481:SF21">
    <property type="entry name" value="AMINOPEPTIDASE YSDC-RELATED"/>
    <property type="match status" value="1"/>
</dbReference>
<keyword evidence="10" id="KW-1185">Reference proteome</keyword>
<dbReference type="CDD" id="cd05656">
    <property type="entry name" value="M42_Frv"/>
    <property type="match status" value="1"/>
</dbReference>
<evidence type="ECO:0000256" key="2">
    <source>
        <dbReference type="ARBA" id="ARBA00022438"/>
    </source>
</evidence>
<dbReference type="PANTHER" id="PTHR32481">
    <property type="entry name" value="AMINOPEPTIDASE"/>
    <property type="match status" value="1"/>
</dbReference>
<organism evidence="9 10">
    <name type="scientific">Macrococcus carouselicus</name>
    <dbReference type="NCBI Taxonomy" id="69969"/>
    <lineage>
        <taxon>Bacteria</taxon>
        <taxon>Bacillati</taxon>
        <taxon>Bacillota</taxon>
        <taxon>Bacilli</taxon>
        <taxon>Bacillales</taxon>
        <taxon>Staphylococcaceae</taxon>
        <taxon>Macrococcus</taxon>
    </lineage>
</organism>
<dbReference type="GO" id="GO:0006508">
    <property type="term" value="P:proteolysis"/>
    <property type="evidence" value="ECO:0007669"/>
    <property type="project" value="UniProtKB-KW"/>
</dbReference>
<feature type="binding site" evidence="8">
    <location>
        <position position="176"/>
    </location>
    <ligand>
        <name>Zn(2+)</name>
        <dbReference type="ChEBI" id="CHEBI:29105"/>
        <label>2</label>
    </ligand>
</feature>
<feature type="binding site" evidence="8">
    <location>
        <position position="314"/>
    </location>
    <ligand>
        <name>Zn(2+)</name>
        <dbReference type="ChEBI" id="CHEBI:29105"/>
        <label>2</label>
    </ligand>
</feature>
<keyword evidence="5" id="KW-0378">Hydrolase</keyword>
<evidence type="ECO:0000256" key="7">
    <source>
        <dbReference type="PIRSR" id="PIRSR001123-1"/>
    </source>
</evidence>
<dbReference type="PIRSF" id="PIRSF001123">
    <property type="entry name" value="PepA_GA"/>
    <property type="match status" value="1"/>
</dbReference>
<evidence type="ECO:0000256" key="6">
    <source>
        <dbReference type="PIRNR" id="PIRNR001123"/>
    </source>
</evidence>
<comment type="cofactor">
    <cofactor evidence="8">
        <name>a divalent metal cation</name>
        <dbReference type="ChEBI" id="CHEBI:60240"/>
    </cofactor>
    <text evidence="8">Binds 2 divalent metal cations per subunit.</text>
</comment>
<sequence>MEQLDLFKRLTDCNAVSGFERPMTNLMREYLEPLADDVITDNTGSIFGRKGSGRHAIMLAGHLDEIGFMVTAITDDGFIQFTNLGYWWANVMLSQKVTITGSKGDVRGVIGGKPPHVLGVKEKELAAEVSNMFIDIGVNSREEALAAGVRIGDPITPYSEFEVMTNPDYLLAKAWDNRFGCALAVEALRDNPEPHITLYSGAVTQEETLSRGAKTAAHKVKPSLAIALDVGICAKTPGMTGNAKMGDGPIIVLVDAWHIGHPTFRQFVTDVAEKHGIKVQFDYLTGGYTDAGHIAQSFDGIPAITIGVPTRYIHSNVSMMNRRDYNDALSLINAVLAELTDDLADQIIDQTYEGLA</sequence>
<evidence type="ECO:0000256" key="1">
    <source>
        <dbReference type="ARBA" id="ARBA00006272"/>
    </source>
</evidence>
<evidence type="ECO:0000256" key="3">
    <source>
        <dbReference type="ARBA" id="ARBA00022670"/>
    </source>
</evidence>
<dbReference type="InterPro" id="IPR023367">
    <property type="entry name" value="Peptidase_M42_dom2"/>
</dbReference>
<dbReference type="InterPro" id="IPR051464">
    <property type="entry name" value="Peptidase_M42_aminopept"/>
</dbReference>
<feature type="binding site" evidence="8">
    <location>
        <position position="207"/>
    </location>
    <ligand>
        <name>Zn(2+)</name>
        <dbReference type="ChEBI" id="CHEBI:29105"/>
        <label>2</label>
    </ligand>
</feature>
<dbReference type="GO" id="GO:0046872">
    <property type="term" value="F:metal ion binding"/>
    <property type="evidence" value="ECO:0007669"/>
    <property type="project" value="UniProtKB-UniRule"/>
</dbReference>
<keyword evidence="3" id="KW-0645">Protease</keyword>
<evidence type="ECO:0000256" key="4">
    <source>
        <dbReference type="ARBA" id="ARBA00022723"/>
    </source>
</evidence>
<proteinExistence type="inferred from homology"/>
<dbReference type="OrthoDB" id="9772053at2"/>
<feature type="binding site" evidence="8">
    <location>
        <position position="229"/>
    </location>
    <ligand>
        <name>Zn(2+)</name>
        <dbReference type="ChEBI" id="CHEBI:29105"/>
        <label>1</label>
    </ligand>
</feature>
<dbReference type="SUPFAM" id="SSF53187">
    <property type="entry name" value="Zn-dependent exopeptidases"/>
    <property type="match status" value="1"/>
</dbReference>
<evidence type="ECO:0000256" key="5">
    <source>
        <dbReference type="ARBA" id="ARBA00022801"/>
    </source>
</evidence>
<dbReference type="EMBL" id="SCWD01000001">
    <property type="protein sequence ID" value="TDM04501.1"/>
    <property type="molecule type" value="Genomic_DNA"/>
</dbReference>
<feature type="binding site" evidence="8">
    <location>
        <position position="62"/>
    </location>
    <ligand>
        <name>Zn(2+)</name>
        <dbReference type="ChEBI" id="CHEBI:29105"/>
        <label>1</label>
    </ligand>
</feature>
<comment type="caution">
    <text evidence="9">The sequence shown here is derived from an EMBL/GenBank/DDBJ whole genome shotgun (WGS) entry which is preliminary data.</text>
</comment>